<name>A0A382P5K2_9ZZZZ</name>
<protein>
    <submittedName>
        <fullName evidence="1">Uncharacterized protein</fullName>
    </submittedName>
</protein>
<accession>A0A382P5K2</accession>
<dbReference type="AlphaFoldDB" id="A0A382P5K2"/>
<gene>
    <name evidence="1" type="ORF">METZ01_LOCUS321420</name>
</gene>
<feature type="non-terminal residue" evidence="1">
    <location>
        <position position="1"/>
    </location>
</feature>
<dbReference type="EMBL" id="UINC01104988">
    <property type="protein sequence ID" value="SVC68566.1"/>
    <property type="molecule type" value="Genomic_DNA"/>
</dbReference>
<proteinExistence type="predicted"/>
<sequence>AIDNDDRILVGGGLEQLSWYVLDGADNFACAARGELRHDRQRGYHFVLFNDGQAHTLCSDDYFLPGDDYPNQQVRLRDPATGVEKTVETPCGIYPVLRVYYYHNPDLLTRPDDWRMTMIGDVADSFRPAPAGDGARGTSDQQDLYLDRQGQVHLLYYENRQPSREVWAGTGQDVANSRLYHAVGPPGGPFEHRCLGAFNGGRLVQTRDGRCHYLLTRGRRSAAESLWYCVGEAGDWARLSEPVPLDTGGPFWHLFVNAPRFGGHVEDGVDAYWHGPLGGDSNLVRYGQLTAG</sequence>
<organism evidence="1">
    <name type="scientific">marine metagenome</name>
    <dbReference type="NCBI Taxonomy" id="408172"/>
    <lineage>
        <taxon>unclassified sequences</taxon>
        <taxon>metagenomes</taxon>
        <taxon>ecological metagenomes</taxon>
    </lineage>
</organism>
<evidence type="ECO:0000313" key="1">
    <source>
        <dbReference type="EMBL" id="SVC68566.1"/>
    </source>
</evidence>
<reference evidence="1" key="1">
    <citation type="submission" date="2018-05" db="EMBL/GenBank/DDBJ databases">
        <authorList>
            <person name="Lanie J.A."/>
            <person name="Ng W.-L."/>
            <person name="Kazmierczak K.M."/>
            <person name="Andrzejewski T.M."/>
            <person name="Davidsen T.M."/>
            <person name="Wayne K.J."/>
            <person name="Tettelin H."/>
            <person name="Glass J.I."/>
            <person name="Rusch D."/>
            <person name="Podicherti R."/>
            <person name="Tsui H.-C.T."/>
            <person name="Winkler M.E."/>
        </authorList>
    </citation>
    <scope>NUCLEOTIDE SEQUENCE</scope>
</reference>